<dbReference type="CDD" id="cd00887">
    <property type="entry name" value="MoeA"/>
    <property type="match status" value="1"/>
</dbReference>
<dbReference type="SMART" id="SM00852">
    <property type="entry name" value="MoCF_biosynth"/>
    <property type="match status" value="1"/>
</dbReference>
<dbReference type="EC" id="2.10.1.1" evidence="11"/>
<accession>A0A0U1NLN9</accession>
<dbReference type="SUPFAM" id="SSF53218">
    <property type="entry name" value="Molybdenum cofactor biosynthesis proteins"/>
    <property type="match status" value="1"/>
</dbReference>
<dbReference type="PANTHER" id="PTHR10192:SF5">
    <property type="entry name" value="GEPHYRIN"/>
    <property type="match status" value="1"/>
</dbReference>
<dbReference type="Pfam" id="PF03454">
    <property type="entry name" value="MoeA_C"/>
    <property type="match status" value="1"/>
</dbReference>
<keyword evidence="9 11" id="KW-0501">Molybdenum cofactor biosynthesis</keyword>
<dbReference type="SUPFAM" id="SSF63867">
    <property type="entry name" value="MoeA C-terminal domain-like"/>
    <property type="match status" value="1"/>
</dbReference>
<dbReference type="InterPro" id="IPR036135">
    <property type="entry name" value="MoeA_linker/N_sf"/>
</dbReference>
<dbReference type="Gene3D" id="3.90.105.10">
    <property type="entry name" value="Molybdopterin biosynthesis moea protein, domain 2"/>
    <property type="match status" value="1"/>
</dbReference>
<comment type="similarity">
    <text evidence="4 11">Belongs to the MoeA family.</text>
</comment>
<dbReference type="Gene3D" id="2.40.340.10">
    <property type="entry name" value="MoeA, C-terminal, domain IV"/>
    <property type="match status" value="1"/>
</dbReference>
<dbReference type="SUPFAM" id="SSF63882">
    <property type="entry name" value="MoeA N-terminal region -like"/>
    <property type="match status" value="1"/>
</dbReference>
<dbReference type="STRING" id="282199.GCA_001049735_01459"/>
<dbReference type="GO" id="GO:0006777">
    <property type="term" value="P:Mo-molybdopterin cofactor biosynthetic process"/>
    <property type="evidence" value="ECO:0007669"/>
    <property type="project" value="UniProtKB-UniRule"/>
</dbReference>
<evidence type="ECO:0000256" key="11">
    <source>
        <dbReference type="RuleBase" id="RU365090"/>
    </source>
</evidence>
<dbReference type="AlphaFoldDB" id="A0A0U1NLN9"/>
<dbReference type="Pfam" id="PF03453">
    <property type="entry name" value="MoeA_N"/>
    <property type="match status" value="1"/>
</dbReference>
<dbReference type="InterPro" id="IPR038987">
    <property type="entry name" value="MoeA-like"/>
</dbReference>
<dbReference type="Pfam" id="PF00994">
    <property type="entry name" value="MoCF_biosynth"/>
    <property type="match status" value="1"/>
</dbReference>
<dbReference type="PANTHER" id="PTHR10192">
    <property type="entry name" value="MOLYBDOPTERIN BIOSYNTHESIS PROTEIN"/>
    <property type="match status" value="1"/>
</dbReference>
<evidence type="ECO:0000256" key="1">
    <source>
        <dbReference type="ARBA" id="ARBA00001946"/>
    </source>
</evidence>
<evidence type="ECO:0000256" key="2">
    <source>
        <dbReference type="ARBA" id="ARBA00002901"/>
    </source>
</evidence>
<gene>
    <name evidence="13" type="primary">moeA_2</name>
    <name evidence="13" type="ORF">NIG5292_01460</name>
</gene>
<evidence type="ECO:0000256" key="10">
    <source>
        <dbReference type="ARBA" id="ARBA00047317"/>
    </source>
</evidence>
<dbReference type="GO" id="GO:0046872">
    <property type="term" value="F:metal ion binding"/>
    <property type="evidence" value="ECO:0007669"/>
    <property type="project" value="UniProtKB-UniRule"/>
</dbReference>
<dbReference type="GO" id="GO:0061599">
    <property type="term" value="F:molybdopterin molybdotransferase activity"/>
    <property type="evidence" value="ECO:0007669"/>
    <property type="project" value="UniProtKB-UniRule"/>
</dbReference>
<evidence type="ECO:0000313" key="13">
    <source>
        <dbReference type="EMBL" id="CRK75413.1"/>
    </source>
</evidence>
<dbReference type="InterPro" id="IPR036688">
    <property type="entry name" value="MoeA_C_domain_IV_sf"/>
</dbReference>
<dbReference type="UniPathway" id="UPA00344"/>
<feature type="domain" description="MoaB/Mog" evidence="12">
    <location>
        <begin position="498"/>
        <end position="635"/>
    </location>
</feature>
<dbReference type="Proteomes" id="UP000048949">
    <property type="component" value="Unassembled WGS sequence"/>
</dbReference>
<comment type="function">
    <text evidence="2 11">Catalyzes the insertion of molybdate into adenylated molybdopterin with the concomitant release of AMP.</text>
</comment>
<comment type="catalytic activity">
    <reaction evidence="10">
        <text>adenylyl-molybdopterin + molybdate = Mo-molybdopterin + AMP + H(+)</text>
        <dbReference type="Rhea" id="RHEA:35047"/>
        <dbReference type="ChEBI" id="CHEBI:15378"/>
        <dbReference type="ChEBI" id="CHEBI:36264"/>
        <dbReference type="ChEBI" id="CHEBI:62727"/>
        <dbReference type="ChEBI" id="CHEBI:71302"/>
        <dbReference type="ChEBI" id="CHEBI:456215"/>
        <dbReference type="EC" id="2.10.1.1"/>
    </reaction>
</comment>
<keyword evidence="7 11" id="KW-0479">Metal-binding</keyword>
<keyword evidence="14" id="KW-1185">Reference proteome</keyword>
<dbReference type="GO" id="GO:0005829">
    <property type="term" value="C:cytosol"/>
    <property type="evidence" value="ECO:0007669"/>
    <property type="project" value="TreeGrafter"/>
</dbReference>
<keyword evidence="5 11" id="KW-0500">Molybdenum</keyword>
<evidence type="ECO:0000256" key="8">
    <source>
        <dbReference type="ARBA" id="ARBA00022842"/>
    </source>
</evidence>
<dbReference type="NCBIfam" id="NF045515">
    <property type="entry name" value="Glp_gephyrin"/>
    <property type="match status" value="1"/>
</dbReference>
<comment type="cofactor">
    <cofactor evidence="1 11">
        <name>Mg(2+)</name>
        <dbReference type="ChEBI" id="CHEBI:18420"/>
    </cofactor>
</comment>
<evidence type="ECO:0000256" key="6">
    <source>
        <dbReference type="ARBA" id="ARBA00022679"/>
    </source>
</evidence>
<evidence type="ECO:0000259" key="12">
    <source>
        <dbReference type="SMART" id="SM00852"/>
    </source>
</evidence>
<evidence type="ECO:0000256" key="9">
    <source>
        <dbReference type="ARBA" id="ARBA00023150"/>
    </source>
</evidence>
<evidence type="ECO:0000256" key="5">
    <source>
        <dbReference type="ARBA" id="ARBA00022505"/>
    </source>
</evidence>
<name>A0A0U1NLN9_9RHOB</name>
<keyword evidence="6 11" id="KW-0808">Transferase</keyword>
<evidence type="ECO:0000256" key="7">
    <source>
        <dbReference type="ARBA" id="ARBA00022723"/>
    </source>
</evidence>
<keyword evidence="8 11" id="KW-0460">Magnesium</keyword>
<dbReference type="InterPro" id="IPR036425">
    <property type="entry name" value="MoaB/Mog-like_dom_sf"/>
</dbReference>
<reference evidence="13 14" key="1">
    <citation type="submission" date="2015-04" db="EMBL/GenBank/DDBJ databases">
        <authorList>
            <person name="Syromyatnikov M.Y."/>
            <person name="Popov V.N."/>
        </authorList>
    </citation>
    <scope>NUCLEOTIDE SEQUENCE [LARGE SCALE GENOMIC DNA]</scope>
    <source>
        <strain evidence="13 14">CECT 5292</strain>
    </source>
</reference>
<dbReference type="Gene3D" id="2.170.190.11">
    <property type="entry name" value="Molybdopterin biosynthesis moea protein, domain 3"/>
    <property type="match status" value="1"/>
</dbReference>
<dbReference type="FunFam" id="3.40.980.10:FF:000004">
    <property type="entry name" value="Molybdopterin molybdenumtransferase"/>
    <property type="match status" value="1"/>
</dbReference>
<dbReference type="EMBL" id="CVQV01000006">
    <property type="protein sequence ID" value="CRK75413.1"/>
    <property type="molecule type" value="Genomic_DNA"/>
</dbReference>
<dbReference type="InterPro" id="IPR005111">
    <property type="entry name" value="MoeA_C_domain_IV"/>
</dbReference>
<dbReference type="InterPro" id="IPR008284">
    <property type="entry name" value="MoCF_biosynth_CS"/>
</dbReference>
<dbReference type="InterPro" id="IPR005110">
    <property type="entry name" value="MoeA_linker/N"/>
</dbReference>
<dbReference type="OrthoDB" id="9804758at2"/>
<dbReference type="NCBIfam" id="TIGR00177">
    <property type="entry name" value="molyb_syn"/>
    <property type="match status" value="1"/>
</dbReference>
<dbReference type="PROSITE" id="PS01079">
    <property type="entry name" value="MOCF_BIOSYNTHESIS_2"/>
    <property type="match status" value="1"/>
</dbReference>
<dbReference type="InterPro" id="IPR001453">
    <property type="entry name" value="MoaB/Mog_dom"/>
</dbReference>
<proteinExistence type="inferred from homology"/>
<protein>
    <recommendedName>
        <fullName evidence="11">Molybdopterin molybdenumtransferase</fullName>
        <ecNumber evidence="11">2.10.1.1</ecNumber>
    </recommendedName>
</protein>
<organism evidence="13 14">
    <name type="scientific">Nereida ignava</name>
    <dbReference type="NCBI Taxonomy" id="282199"/>
    <lineage>
        <taxon>Bacteria</taxon>
        <taxon>Pseudomonadati</taxon>
        <taxon>Pseudomonadota</taxon>
        <taxon>Alphaproteobacteria</taxon>
        <taxon>Rhodobacterales</taxon>
        <taxon>Roseobacteraceae</taxon>
        <taxon>Nereida</taxon>
    </lineage>
</organism>
<evidence type="ECO:0000313" key="14">
    <source>
        <dbReference type="Proteomes" id="UP000048949"/>
    </source>
</evidence>
<evidence type="ECO:0000256" key="3">
    <source>
        <dbReference type="ARBA" id="ARBA00005046"/>
    </source>
</evidence>
<comment type="pathway">
    <text evidence="3 11">Cofactor biosynthesis; molybdopterin biosynthesis.</text>
</comment>
<dbReference type="RefSeq" id="WP_048598845.1">
    <property type="nucleotide sequence ID" value="NZ_CVPC01000006.1"/>
</dbReference>
<sequence length="720" mass="76455">MSFDQIIAVDWSSSSTPSSAKPVANAIYVGLKVRGQPVDMQYFRTRLSAMDAICAMLNRAQDAGSRVLVGFDFGFGYPQGFAQALTGQSSALGVWDWLAERIEDGPDNKNNRFEVADQINRALDSIGPFWGCPRGAETDALRQRGSERDPRQFPERRTVEALTSSAQPMWKLYTPGSVGGQSLVGLPMLAKLRVRYGGGITVWPFETGFAKPATNIVLAEIYPSLFDATLRMGDDGTIFDVLDARQVRAVCEAFENAELDALFGAGFDQTTDAKAAQIASEEGWILGVRKQKTDGDSLTPPPLGNDCFAMPQGVSWTPVDQALDQLKKRVRAVTATETIAVKDAVGRYLASDVFAQRANPPHANCAVDGYGFSADAILEGPNELPVVMGRAAAGAPFSGAVPKGHAIRILTGAVVPIGVDTVVLEEDCTVEADEQGQPIRIAFHGGLRKGANTRKAGEDVMKGDVMLRASRKITPADAAFLTAGGISDIDVRAPLRVAVISTGDELVEAGSTARAGRIFDANRPMLLSMITAWGFEPVDMGIIRDDPDALKAALDEAAKSADVILTSGGASAGDEDHVSKLLQSSGSLAWWRIAVKPGRPLALAMWGGVPVFGLPGNPVAAFVCTAIFARPAMICLAGGDFAAPQAVTVPAGFSKRKKEGRREFLRARLRNGVAEVFASEGSGRIGGLSWAEGLVELPDEAQDITLGTPVLYIPFSSLGL</sequence>
<dbReference type="Gene3D" id="3.40.980.10">
    <property type="entry name" value="MoaB/Mog-like domain"/>
    <property type="match status" value="1"/>
</dbReference>
<evidence type="ECO:0000256" key="4">
    <source>
        <dbReference type="ARBA" id="ARBA00010763"/>
    </source>
</evidence>